<proteinExistence type="predicted"/>
<evidence type="ECO:0000313" key="4">
    <source>
        <dbReference type="Proteomes" id="UP001362999"/>
    </source>
</evidence>
<reference evidence="2 4" key="1">
    <citation type="journal article" date="2024" name="J Genomics">
        <title>Draft genome sequencing and assembly of Favolaschia claudopus CIRM-BRFM 2984 isolated from oak limbs.</title>
        <authorList>
            <person name="Navarro D."/>
            <person name="Drula E."/>
            <person name="Chaduli D."/>
            <person name="Cazenave R."/>
            <person name="Ahrendt S."/>
            <person name="Wang J."/>
            <person name="Lipzen A."/>
            <person name="Daum C."/>
            <person name="Barry K."/>
            <person name="Grigoriev I.V."/>
            <person name="Favel A."/>
            <person name="Rosso M.N."/>
            <person name="Martin F."/>
        </authorList>
    </citation>
    <scope>NUCLEOTIDE SEQUENCE [LARGE SCALE GENOMIC DNA]</scope>
    <source>
        <strain evidence="2 4">CIRM-BRFM 2984</strain>
    </source>
</reference>
<sequence length="134" mass="14984">MLPKFLLVVAALFTSTTPLPPPPLAIALTPNTSPEVVVDVVSTIPPYYYLPLRRRRQHRGVAPASAHILDTSNLRLDFWKSRERGVGFSLVSGPPDASNTFKFWISRSRERQDAFKIQNSIFRLPPSKALTSNV</sequence>
<gene>
    <name evidence="2" type="ORF">R3P38DRAFT_3240291</name>
    <name evidence="3" type="ORF">R3P38DRAFT_3240295</name>
</gene>
<organism evidence="2 4">
    <name type="scientific">Favolaschia claudopus</name>
    <dbReference type="NCBI Taxonomy" id="2862362"/>
    <lineage>
        <taxon>Eukaryota</taxon>
        <taxon>Fungi</taxon>
        <taxon>Dikarya</taxon>
        <taxon>Basidiomycota</taxon>
        <taxon>Agaricomycotina</taxon>
        <taxon>Agaricomycetes</taxon>
        <taxon>Agaricomycetidae</taxon>
        <taxon>Agaricales</taxon>
        <taxon>Marasmiineae</taxon>
        <taxon>Mycenaceae</taxon>
        <taxon>Favolaschia</taxon>
    </lineage>
</organism>
<dbReference type="EMBL" id="JAWWNJ010000191">
    <property type="protein sequence ID" value="KAK6972203.1"/>
    <property type="molecule type" value="Genomic_DNA"/>
</dbReference>
<evidence type="ECO:0000256" key="1">
    <source>
        <dbReference type="SAM" id="SignalP"/>
    </source>
</evidence>
<keyword evidence="4" id="KW-1185">Reference proteome</keyword>
<evidence type="ECO:0008006" key="5">
    <source>
        <dbReference type="Google" id="ProtNLM"/>
    </source>
</evidence>
<keyword evidence="1" id="KW-0732">Signal</keyword>
<dbReference type="AlphaFoldDB" id="A0AAV9Z704"/>
<dbReference type="Proteomes" id="UP001362999">
    <property type="component" value="Unassembled WGS sequence"/>
</dbReference>
<comment type="caution">
    <text evidence="2">The sequence shown here is derived from an EMBL/GenBank/DDBJ whole genome shotgun (WGS) entry which is preliminary data.</text>
</comment>
<protein>
    <recommendedName>
        <fullName evidence="5">Legume lectin domain-containing protein</fullName>
    </recommendedName>
</protein>
<feature type="signal peptide" evidence="1">
    <location>
        <begin position="1"/>
        <end position="18"/>
    </location>
</feature>
<feature type="chain" id="PRO_5044716770" description="Legume lectin domain-containing protein" evidence="1">
    <location>
        <begin position="19"/>
        <end position="134"/>
    </location>
</feature>
<name>A0AAV9Z704_9AGAR</name>
<dbReference type="EMBL" id="JAWWNJ010000191">
    <property type="protein sequence ID" value="KAK6972207.1"/>
    <property type="molecule type" value="Genomic_DNA"/>
</dbReference>
<accession>A0AAV9Z704</accession>
<evidence type="ECO:0000313" key="3">
    <source>
        <dbReference type="EMBL" id="KAK6972207.1"/>
    </source>
</evidence>
<evidence type="ECO:0000313" key="2">
    <source>
        <dbReference type="EMBL" id="KAK6972203.1"/>
    </source>
</evidence>